<gene>
    <name evidence="2" type="ORF">PLBR_LOCUS3368</name>
</gene>
<keyword evidence="1" id="KW-0812">Transmembrane</keyword>
<organism evidence="2 3">
    <name type="scientific">Plasmodiophora brassicae</name>
    <name type="common">Clubroot disease agent</name>
    <dbReference type="NCBI Taxonomy" id="37360"/>
    <lineage>
        <taxon>Eukaryota</taxon>
        <taxon>Sar</taxon>
        <taxon>Rhizaria</taxon>
        <taxon>Endomyxa</taxon>
        <taxon>Phytomyxea</taxon>
        <taxon>Plasmodiophorida</taxon>
        <taxon>Plasmodiophoridae</taxon>
        <taxon>Plasmodiophora</taxon>
    </lineage>
</organism>
<sequence>MMLSYNASAFSHDARAAAILFSLNQTVIAIVIVSCIVIFALTLFVIRPIVWQARLQSGLHITPGPDISCMQAEHEAVEFLVRILETPGDLIALHREQAQSHLEFLIDATQLSKAAAEQQEKQNWGRRDSQRRRKRRDLEKRLLRESLRERIRLMMKIFIPMAVMLAYFLAFYEVGIAGIEPVISHASSEVNWASYRRAVARQVLFALSTAAASNASTDVTGPIDELARVHNNLVYGSAAANTVSLVGRATTFQSHTDLTFGNPCGAGAVDFSGGSCAQAFGGLLTNGLHVAVLDYVAHAQFAAHNLRQRTFGKVGPLIDRLWQMETLYLQDLMQAEMNAYMSSVNALVSQQHGSWALAILLVFAVVTVGVYWLVLMPLVSDVAAHETRIKRMANLLPDYR</sequence>
<feature type="transmembrane region" description="Helical" evidence="1">
    <location>
        <begin position="153"/>
        <end position="172"/>
    </location>
</feature>
<accession>A0A3P3Y7J7</accession>
<evidence type="ECO:0000256" key="1">
    <source>
        <dbReference type="SAM" id="Phobius"/>
    </source>
</evidence>
<reference evidence="2 3" key="1">
    <citation type="submission" date="2018-03" db="EMBL/GenBank/DDBJ databases">
        <authorList>
            <person name="Fogelqvist J."/>
        </authorList>
    </citation>
    <scope>NUCLEOTIDE SEQUENCE [LARGE SCALE GENOMIC DNA]</scope>
</reference>
<protein>
    <submittedName>
        <fullName evidence="2">Uncharacterized protein</fullName>
    </submittedName>
</protein>
<geneLocation type="mitochondrion" evidence="2"/>
<keyword evidence="1" id="KW-0472">Membrane</keyword>
<feature type="transmembrane region" description="Helical" evidence="1">
    <location>
        <begin position="26"/>
        <end position="46"/>
    </location>
</feature>
<feature type="transmembrane region" description="Helical" evidence="1">
    <location>
        <begin position="355"/>
        <end position="379"/>
    </location>
</feature>
<proteinExistence type="predicted"/>
<evidence type="ECO:0000313" key="3">
    <source>
        <dbReference type="Proteomes" id="UP000290189"/>
    </source>
</evidence>
<dbReference type="AlphaFoldDB" id="A0A3P3Y7J7"/>
<evidence type="ECO:0000313" key="2">
    <source>
        <dbReference type="EMBL" id="SPQ96153.1"/>
    </source>
</evidence>
<keyword evidence="1" id="KW-1133">Transmembrane helix</keyword>
<dbReference type="EMBL" id="OVEO01000005">
    <property type="protein sequence ID" value="SPQ96153.1"/>
    <property type="molecule type" value="Genomic_DNA"/>
</dbReference>
<keyword evidence="2" id="KW-0496">Mitochondrion</keyword>
<name>A0A3P3Y7J7_PLABS</name>
<dbReference type="Proteomes" id="UP000290189">
    <property type="component" value="Unassembled WGS sequence"/>
</dbReference>